<evidence type="ECO:0000259" key="2">
    <source>
        <dbReference type="PROSITE" id="PS50042"/>
    </source>
</evidence>
<evidence type="ECO:0000313" key="3">
    <source>
        <dbReference type="EMBL" id="WIT14178.1"/>
    </source>
</evidence>
<dbReference type="PANTHER" id="PTHR24567:SF68">
    <property type="entry name" value="DNA-BINDING TRANSCRIPTIONAL DUAL REGULATOR CRP"/>
    <property type="match status" value="1"/>
</dbReference>
<dbReference type="KEGG" id="pais:PFX98_11285"/>
<dbReference type="PANTHER" id="PTHR24567">
    <property type="entry name" value="CRP FAMILY TRANSCRIPTIONAL REGULATORY PROTEIN"/>
    <property type="match status" value="1"/>
</dbReference>
<dbReference type="SUPFAM" id="SSF51206">
    <property type="entry name" value="cAMP-binding domain-like"/>
    <property type="match status" value="1"/>
</dbReference>
<sequence length="215" mass="24253">MQWVEMFGYLGALLTLTTFSMKTMLHLRMAGIVSNLAFVTYGAMGSVYPVLLLHLTLLPLNLWRLRQLLQLTRQIEEASTGHLSMDWLRPFSRRKAVHAGETLFKQGDEAAEFMFVLSGRFRAVEADIVLKQGEVIGELGLITKGHKRTQTVVCDQDGQLLLLTYDEVRQMYYQNPRFGFFFLELAAERLIRDAGRMTQGLETAPGHVASSPNAA</sequence>
<dbReference type="InterPro" id="IPR050397">
    <property type="entry name" value="Env_Response_Regulators"/>
</dbReference>
<feature type="transmembrane region" description="Helical" evidence="1">
    <location>
        <begin position="37"/>
        <end position="63"/>
    </location>
</feature>
<organism evidence="3 4">
    <name type="scientific">Paucibacter sediminis</name>
    <dbReference type="NCBI Taxonomy" id="3019553"/>
    <lineage>
        <taxon>Bacteria</taxon>
        <taxon>Pseudomonadati</taxon>
        <taxon>Pseudomonadota</taxon>
        <taxon>Betaproteobacteria</taxon>
        <taxon>Burkholderiales</taxon>
        <taxon>Sphaerotilaceae</taxon>
        <taxon>Roseateles</taxon>
    </lineage>
</organism>
<feature type="domain" description="Cyclic nucleotide-binding" evidence="2">
    <location>
        <begin position="99"/>
        <end position="171"/>
    </location>
</feature>
<dbReference type="Proteomes" id="UP001177769">
    <property type="component" value="Chromosome"/>
</dbReference>
<feature type="transmembrane region" description="Helical" evidence="1">
    <location>
        <begin position="6"/>
        <end position="25"/>
    </location>
</feature>
<evidence type="ECO:0000313" key="4">
    <source>
        <dbReference type="Proteomes" id="UP001177769"/>
    </source>
</evidence>
<dbReference type="InterPro" id="IPR018490">
    <property type="entry name" value="cNMP-bd_dom_sf"/>
</dbReference>
<dbReference type="Pfam" id="PF00027">
    <property type="entry name" value="cNMP_binding"/>
    <property type="match status" value="1"/>
</dbReference>
<dbReference type="SMART" id="SM00100">
    <property type="entry name" value="cNMP"/>
    <property type="match status" value="1"/>
</dbReference>
<keyword evidence="1" id="KW-0472">Membrane</keyword>
<accession>A0AA95NKH6</accession>
<dbReference type="GO" id="GO:0005829">
    <property type="term" value="C:cytosol"/>
    <property type="evidence" value="ECO:0007669"/>
    <property type="project" value="TreeGrafter"/>
</dbReference>
<proteinExistence type="predicted"/>
<gene>
    <name evidence="3" type="ORF">PFX98_11285</name>
</gene>
<protein>
    <submittedName>
        <fullName evidence="3">Crp/Fnr family transcriptional regulator</fullName>
    </submittedName>
</protein>
<dbReference type="InterPro" id="IPR014710">
    <property type="entry name" value="RmlC-like_jellyroll"/>
</dbReference>
<dbReference type="PROSITE" id="PS50042">
    <property type="entry name" value="CNMP_BINDING_3"/>
    <property type="match status" value="1"/>
</dbReference>
<keyword evidence="1" id="KW-0812">Transmembrane</keyword>
<dbReference type="Gene3D" id="2.60.120.10">
    <property type="entry name" value="Jelly Rolls"/>
    <property type="match status" value="1"/>
</dbReference>
<keyword evidence="4" id="KW-1185">Reference proteome</keyword>
<dbReference type="AlphaFoldDB" id="A0AA95NKH6"/>
<dbReference type="GO" id="GO:0003700">
    <property type="term" value="F:DNA-binding transcription factor activity"/>
    <property type="evidence" value="ECO:0007669"/>
    <property type="project" value="TreeGrafter"/>
</dbReference>
<dbReference type="InterPro" id="IPR000595">
    <property type="entry name" value="cNMP-bd_dom"/>
</dbReference>
<dbReference type="CDD" id="cd00038">
    <property type="entry name" value="CAP_ED"/>
    <property type="match status" value="1"/>
</dbReference>
<evidence type="ECO:0000256" key="1">
    <source>
        <dbReference type="SAM" id="Phobius"/>
    </source>
</evidence>
<dbReference type="RefSeq" id="WP_285235306.1">
    <property type="nucleotide sequence ID" value="NZ_CP116346.1"/>
</dbReference>
<keyword evidence="1" id="KW-1133">Transmembrane helix</keyword>
<name>A0AA95NKH6_9BURK</name>
<reference evidence="3" key="1">
    <citation type="submission" date="2023-01" db="EMBL/GenBank/DDBJ databases">
        <title>Whole genome sequence of Paucibacter sp. S2-9 isolated from pond sediment.</title>
        <authorList>
            <person name="Jung J.Y."/>
        </authorList>
    </citation>
    <scope>NUCLEOTIDE SEQUENCE</scope>
    <source>
        <strain evidence="3">S2-9</strain>
    </source>
</reference>
<dbReference type="EMBL" id="CP116346">
    <property type="protein sequence ID" value="WIT14178.1"/>
    <property type="molecule type" value="Genomic_DNA"/>
</dbReference>